<protein>
    <submittedName>
        <fullName evidence="1">Uncharacterized protein</fullName>
    </submittedName>
</protein>
<comment type="caution">
    <text evidence="1">The sequence shown here is derived from an EMBL/GenBank/DDBJ whole genome shotgun (WGS) entry which is preliminary data.</text>
</comment>
<gene>
    <name evidence="1" type="ORF">DPEC_G00051370</name>
</gene>
<dbReference type="Proteomes" id="UP001157502">
    <property type="component" value="Chromosome 4"/>
</dbReference>
<organism evidence="1 2">
    <name type="scientific">Dallia pectoralis</name>
    <name type="common">Alaska blackfish</name>
    <dbReference type="NCBI Taxonomy" id="75939"/>
    <lineage>
        <taxon>Eukaryota</taxon>
        <taxon>Metazoa</taxon>
        <taxon>Chordata</taxon>
        <taxon>Craniata</taxon>
        <taxon>Vertebrata</taxon>
        <taxon>Euteleostomi</taxon>
        <taxon>Actinopterygii</taxon>
        <taxon>Neopterygii</taxon>
        <taxon>Teleostei</taxon>
        <taxon>Protacanthopterygii</taxon>
        <taxon>Esociformes</taxon>
        <taxon>Umbridae</taxon>
        <taxon>Dallia</taxon>
    </lineage>
</organism>
<keyword evidence="2" id="KW-1185">Reference proteome</keyword>
<evidence type="ECO:0000313" key="1">
    <source>
        <dbReference type="EMBL" id="KAJ8013256.1"/>
    </source>
</evidence>
<dbReference type="EMBL" id="CM055731">
    <property type="protein sequence ID" value="KAJ8013256.1"/>
    <property type="molecule type" value="Genomic_DNA"/>
</dbReference>
<name>A0ACC2HB81_DALPE</name>
<proteinExistence type="predicted"/>
<accession>A0ACC2HB81</accession>
<sequence>MFNTGENRYISSLWAVEKGKSSMRLFVILTVLSAVNGLLVTIPKREYEVNRGNSISLTCSFIPAKPDNNLVIITWTMEADQPEEPKIMIATYYSNPAQVDIKPSYKDRVDMVNNIPGGTSTLTLRQTTMQESRLWQCRVQIPGDDEGTLSAVTELVVLVGPSVPVVRVQGEAEYWANINLTCVSEEGSPTPTYNWKTYDVRNNPRQFPMKTTEKNGVLSLFNISMETSGFFICTAANKINSSSFNYTLTVMPPSMKIGSTLAIVGGVLAGLTVLGIVVYCCRSKRNKEKQKVVYGDPEVEFQDHPTVKVVTGYHDDISDGKPEGSLGLEEVDRDDRSVITDRSDGQKKSDDNRLDDQRDRYGVAAEIALTISVTDTVAAAIALTTHPCFAMVAAEIA</sequence>
<evidence type="ECO:0000313" key="2">
    <source>
        <dbReference type="Proteomes" id="UP001157502"/>
    </source>
</evidence>
<reference evidence="1" key="1">
    <citation type="submission" date="2021-05" db="EMBL/GenBank/DDBJ databases">
        <authorList>
            <person name="Pan Q."/>
            <person name="Jouanno E."/>
            <person name="Zahm M."/>
            <person name="Klopp C."/>
            <person name="Cabau C."/>
            <person name="Louis A."/>
            <person name="Berthelot C."/>
            <person name="Parey E."/>
            <person name="Roest Crollius H."/>
            <person name="Montfort J."/>
            <person name="Robinson-Rechavi M."/>
            <person name="Bouchez O."/>
            <person name="Lampietro C."/>
            <person name="Lopez Roques C."/>
            <person name="Donnadieu C."/>
            <person name="Postlethwait J."/>
            <person name="Bobe J."/>
            <person name="Dillon D."/>
            <person name="Chandos A."/>
            <person name="von Hippel F."/>
            <person name="Guiguen Y."/>
        </authorList>
    </citation>
    <scope>NUCLEOTIDE SEQUENCE</scope>
    <source>
        <strain evidence="1">YG-Jan2019</strain>
    </source>
</reference>